<evidence type="ECO:0000259" key="5">
    <source>
        <dbReference type="Pfam" id="PF05567"/>
    </source>
</evidence>
<protein>
    <recommendedName>
        <fullName evidence="5">PilY1 beta-propeller domain-containing protein</fullName>
    </recommendedName>
</protein>
<evidence type="ECO:0000256" key="2">
    <source>
        <dbReference type="ARBA" id="ARBA00022837"/>
    </source>
</evidence>
<feature type="chain" id="PRO_5015785246" description="PilY1 beta-propeller domain-containing protein" evidence="4">
    <location>
        <begin position="36"/>
        <end position="1887"/>
    </location>
</feature>
<proteinExistence type="predicted"/>
<accession>A0A2T5ML19</accession>
<comment type="caution">
    <text evidence="6">The sequence shown here is derived from an EMBL/GenBank/DDBJ whole genome shotgun (WGS) entry which is preliminary data.</text>
</comment>
<evidence type="ECO:0000313" key="6">
    <source>
        <dbReference type="EMBL" id="PTU33254.1"/>
    </source>
</evidence>
<reference evidence="6 7" key="1">
    <citation type="submission" date="2018-04" db="EMBL/GenBank/DDBJ databases">
        <title>Novel species isolated from glacier.</title>
        <authorList>
            <person name="Liu Q."/>
            <person name="Xin Y.-H."/>
        </authorList>
    </citation>
    <scope>NUCLEOTIDE SEQUENCE [LARGE SCALE GENOMIC DNA]</scope>
    <source>
        <strain evidence="6 7">GT1R17</strain>
    </source>
</reference>
<feature type="region of interest" description="Disordered" evidence="3">
    <location>
        <begin position="1060"/>
        <end position="1085"/>
    </location>
</feature>
<dbReference type="Proteomes" id="UP000244248">
    <property type="component" value="Unassembled WGS sequence"/>
</dbReference>
<evidence type="ECO:0000256" key="4">
    <source>
        <dbReference type="SAM" id="SignalP"/>
    </source>
</evidence>
<keyword evidence="4" id="KW-0732">Signal</keyword>
<keyword evidence="1" id="KW-0479">Metal-binding</keyword>
<evidence type="ECO:0000256" key="3">
    <source>
        <dbReference type="SAM" id="MobiDB-lite"/>
    </source>
</evidence>
<dbReference type="GO" id="GO:0046872">
    <property type="term" value="F:metal ion binding"/>
    <property type="evidence" value="ECO:0007669"/>
    <property type="project" value="UniProtKB-KW"/>
</dbReference>
<feature type="domain" description="PilY1 beta-propeller" evidence="5">
    <location>
        <begin position="1369"/>
        <end position="1695"/>
    </location>
</feature>
<dbReference type="Pfam" id="PF05567">
    <property type="entry name" value="T4P_PilY1"/>
    <property type="match status" value="1"/>
</dbReference>
<evidence type="ECO:0000313" key="7">
    <source>
        <dbReference type="Proteomes" id="UP000244248"/>
    </source>
</evidence>
<dbReference type="EMBL" id="QANS01000001">
    <property type="protein sequence ID" value="PTU33254.1"/>
    <property type="molecule type" value="Genomic_DNA"/>
</dbReference>
<organism evidence="6 7">
    <name type="scientific">Stenotrophobium rhamnosiphilum</name>
    <dbReference type="NCBI Taxonomy" id="2029166"/>
    <lineage>
        <taxon>Bacteria</taxon>
        <taxon>Pseudomonadati</taxon>
        <taxon>Pseudomonadota</taxon>
        <taxon>Gammaproteobacteria</taxon>
        <taxon>Nevskiales</taxon>
        <taxon>Nevskiaceae</taxon>
        <taxon>Stenotrophobium</taxon>
    </lineage>
</organism>
<sequence length="1887" mass="192317">MKNVALTSLTHTRFKNFLVALLTLCSACLLPSAQSAVTIDQNPLTAQSPIAPNIVLLLDDSGSMAWNFMPDLCTGTTRNVSGVSCDSSGNINVQSNNDALTNTLNNGVYYNPAVTYTAPIKVDGTSYPNSPSLTGAYADGFINTATTVNITTYATTSTFSVAVGGQNNYTYTAAYETEFNNNNLGQSNVAFSTSTAAISATCSSGYTMINLGSYASPNYQCGLYGTATPTCSSGTYDSATGTCVVIPPTPTCGTGYTLTGTGSSRTCSGTAVINPTCPSSGIYGTVIPGFCTLNTVACATTYGSGFALTNTGTTSSPNYQCQRTTTPACATGYTFNATTGLCTATPPTPACASGFSLADIDTSGASNFQCQKIVTPACATGYTFNSALGTCTATPPTPTCTTSGTSLSKPTGASAFNCNSTPTCPSGTYAASTGTCTVTPPTPTCPSGTSLSKPTGASNFNCNSTATCSSGTYTASSGTCTVTPPTPTCSTSGTSLSKPTGASAFNCNSNPTCVPSGSYNNTADSCTAGGTRTCPSGTNRNKFSGASIFTCNATAAPTCSSGTFTASSGTCAVTPPAPTCPSGTSLGQVSGATVFTCNANPSCSTGTFTASSGTCTVTPPAPTCPSGTSIGKFSGSTIFTCNASAAPNCSLGAFTSSSGTCTLTPPAPTCSSGTLGNIGPASSPNFQCQSTGTPTCSLGTYASSTGTCTVTPPAPTCAAGLVVINTGTSASPNYQCQKTGTPACSPTSYGYNSTAGVCSFTPTPTNCPAGYTGTGSGTTLVCSKPVTATPTCSPGTYSASTGLCVVVPPTPACSTSGYSLTNTGTSAAPTYQCAGYTTVAASCSSGTFSSTTGQCTVTGTATKNFFQYSTGPATGPYVTYYVASAAQGCVNIPHSSTNCVDENDVSGVSAPAGVKAGQNVANWFSYYRSRILTAKSGLTSAFDKLDPSSRLGFASINGNKNTLLPGTPYTNGGVSVSNVAAFDNSCVTSTTSPCAKGQTGTTRASFWNWVTKETVTGGTALRSALNALGQYYSQNGPWQNSSTDTTKLACRQSYAIATTDGFWNDPTPPSPGNVDNTAGTQVTGPNGQDYTYVAVAPFKDSTSNTLADVALKYWATDLQPTLDNEVPTGSADPAFWQHMTTFTLGLGFVPKNITPVGTTIDQIFVWANGADSSTGTVVNSNIPTDFAWPAPASNSINNIADLAHAGVNGRGGFYSATSPKAFADGIADAINRVQTRVGTGASLAANSTKLGVGTVTYQALYYTRKWNGDLKAYNVDPTTGAIATSATWSASTAMPSAASRNIMTYNPSGTTSATKYVAFSDPDSLSTAQKSALGATTVARQNIINYLRGDSSLETNHAGGTLRQRSSPLGDIINSQPVYVGAPNPNLFYGKTFNGSSSYPTFAADKVSRAPVIWVAANDGMLHAFQTTDGAEVFAYLPGSVITSGLSDLSNPNYGGTAVPHQLYNDGEMTVADVYTTLPSGTTAAWRTVLVGSTGRGPAKTLYALDITDATAPIFLWERSAADGLTNSGYIGQITGQPVIAQTANGTWSVLTGNGYNSAQNKAAMLQFDLMSGALTVHTTSTTTDNGLAAPVAWIGTLANNISTIAYAGDLKGKVWSFSLYDETTLAATPSSTGSLIFSATDGTKAQPITAGLLAGKDPKTGNLWLFFGTGQYFTQTDLDNRDVQTWYGIIVKSADSTLVPNLAAWTGNRTSSSSNALVPRSITAQRDATSSTLAARTVTVPTDGDMVGKSGWFLDLVKPPSTAQGERMVTPNQFQGSLLLGTSRVPIVSDACNPSGSGWIMALNPFTGGNPLAAFFDLNSDQLFNSGDKIDGIAAAGIGFGSVANNPIFVGNTMLTSFDNGTISSIDTAGTVGAVARLSWRELVTH</sequence>
<feature type="signal peptide" evidence="4">
    <location>
        <begin position="1"/>
        <end position="35"/>
    </location>
</feature>
<keyword evidence="7" id="KW-1185">Reference proteome</keyword>
<name>A0A2T5ML19_9GAMM</name>
<feature type="compositionally biased region" description="Polar residues" evidence="3">
    <location>
        <begin position="1073"/>
        <end position="1085"/>
    </location>
</feature>
<keyword evidence="2" id="KW-0106">Calcium</keyword>
<evidence type="ECO:0000256" key="1">
    <source>
        <dbReference type="ARBA" id="ARBA00022723"/>
    </source>
</evidence>
<dbReference type="InterPro" id="IPR008707">
    <property type="entry name" value="B-propeller_PilY1"/>
</dbReference>
<gene>
    <name evidence="6" type="ORF">CJD38_03885</name>
</gene>